<dbReference type="InterPro" id="IPR011604">
    <property type="entry name" value="PDDEXK-like_dom_sf"/>
</dbReference>
<dbReference type="GO" id="GO:0016787">
    <property type="term" value="F:hydrolase activity"/>
    <property type="evidence" value="ECO:0007669"/>
    <property type="project" value="UniProtKB-KW"/>
</dbReference>
<dbReference type="Gene3D" id="3.90.320.10">
    <property type="match status" value="1"/>
</dbReference>
<reference evidence="7 8" key="1">
    <citation type="submission" date="2014-12" db="EMBL/GenBank/DDBJ databases">
        <title>Genome sequencing of Alteromonas marina AD001.</title>
        <authorList>
            <person name="Adrian T.G.S."/>
            <person name="Chan K.G."/>
        </authorList>
    </citation>
    <scope>NUCLEOTIDE SEQUENCE [LARGE SCALE GENOMIC DNA]</scope>
    <source>
        <strain evidence="7 8">AD001</strain>
    </source>
</reference>
<keyword evidence="2" id="KW-0378">Hydrolase</keyword>
<dbReference type="Gene3D" id="3.40.50.300">
    <property type="entry name" value="P-loop containing nucleotide triphosphate hydrolases"/>
    <property type="match status" value="2"/>
</dbReference>
<dbReference type="InterPro" id="IPR047187">
    <property type="entry name" value="SF1_C_Upf1"/>
</dbReference>
<comment type="caution">
    <text evidence="7">The sequence shown here is derived from an EMBL/GenBank/DDBJ whole genome shotgun (WGS) entry which is preliminary data.</text>
</comment>
<evidence type="ECO:0000256" key="4">
    <source>
        <dbReference type="ARBA" id="ARBA00022840"/>
    </source>
</evidence>
<accession>A0A0B3XY52</accession>
<dbReference type="InterPro" id="IPR041679">
    <property type="entry name" value="DNA2/NAM7-like_C"/>
</dbReference>
<dbReference type="Pfam" id="PF13087">
    <property type="entry name" value="AAA_12"/>
    <property type="match status" value="1"/>
</dbReference>
<dbReference type="InterPro" id="IPR038726">
    <property type="entry name" value="PDDEXK_AddAB-type"/>
</dbReference>
<evidence type="ECO:0000313" key="7">
    <source>
        <dbReference type="EMBL" id="KHT54436.1"/>
    </source>
</evidence>
<dbReference type="SUPFAM" id="SSF52540">
    <property type="entry name" value="P-loop containing nucleoside triphosphate hydrolases"/>
    <property type="match status" value="1"/>
</dbReference>
<evidence type="ECO:0000256" key="1">
    <source>
        <dbReference type="ARBA" id="ARBA00022741"/>
    </source>
</evidence>
<name>A0A0B3XY52_9ALTE</name>
<feature type="domain" description="DNA2/NAM7 helicase-like C-terminal" evidence="6">
    <location>
        <begin position="1135"/>
        <end position="1319"/>
    </location>
</feature>
<dbReference type="PANTHER" id="PTHR43788:SF8">
    <property type="entry name" value="DNA-BINDING PROTEIN SMUBP-2"/>
    <property type="match status" value="1"/>
</dbReference>
<dbReference type="PANTHER" id="PTHR43788">
    <property type="entry name" value="DNA2/NAM7 HELICASE FAMILY MEMBER"/>
    <property type="match status" value="1"/>
</dbReference>
<evidence type="ECO:0000313" key="8">
    <source>
        <dbReference type="Proteomes" id="UP000031197"/>
    </source>
</evidence>
<dbReference type="EMBL" id="JWLW01000012">
    <property type="protein sequence ID" value="KHT54436.1"/>
    <property type="molecule type" value="Genomic_DNA"/>
</dbReference>
<dbReference type="InterPro" id="IPR050534">
    <property type="entry name" value="Coronavir_polyprotein_1ab"/>
</dbReference>
<dbReference type="InterPro" id="IPR027417">
    <property type="entry name" value="P-loop_NTPase"/>
</dbReference>
<dbReference type="GO" id="GO:0043139">
    <property type="term" value="F:5'-3' DNA helicase activity"/>
    <property type="evidence" value="ECO:0007669"/>
    <property type="project" value="TreeGrafter"/>
</dbReference>
<dbReference type="Pfam" id="PF12705">
    <property type="entry name" value="PDDEXK_1"/>
    <property type="match status" value="1"/>
</dbReference>
<keyword evidence="8" id="KW-1185">Reference proteome</keyword>
<evidence type="ECO:0000256" key="3">
    <source>
        <dbReference type="ARBA" id="ARBA00022806"/>
    </source>
</evidence>
<evidence type="ECO:0000259" key="5">
    <source>
        <dbReference type="Pfam" id="PF12705"/>
    </source>
</evidence>
<proteinExistence type="predicted"/>
<feature type="domain" description="PD-(D/E)XK endonuclease-like" evidence="5">
    <location>
        <begin position="86"/>
        <end position="249"/>
    </location>
</feature>
<evidence type="ECO:0000256" key="2">
    <source>
        <dbReference type="ARBA" id="ARBA00022801"/>
    </source>
</evidence>
<dbReference type="GO" id="GO:0005524">
    <property type="term" value="F:ATP binding"/>
    <property type="evidence" value="ECO:0007669"/>
    <property type="project" value="UniProtKB-KW"/>
</dbReference>
<gene>
    <name evidence="7" type="ORF">RJ41_07935</name>
</gene>
<dbReference type="Pfam" id="PF13245">
    <property type="entry name" value="AAA_19"/>
    <property type="match status" value="1"/>
</dbReference>
<keyword evidence="4" id="KW-0067">ATP-binding</keyword>
<evidence type="ECO:0000259" key="6">
    <source>
        <dbReference type="Pfam" id="PF13087"/>
    </source>
</evidence>
<keyword evidence="1" id="KW-0547">Nucleotide-binding</keyword>
<dbReference type="Proteomes" id="UP000031197">
    <property type="component" value="Unassembled WGS sequence"/>
</dbReference>
<sequence length="1368" mass="155395">MDSNFTTATEIGEFIRFSSCQRRFKLAHNGRKAARNIPFYDQLVKSLDPVLQHVGEQNEVKWERALVRDHKFVNVCEGNSAPIEWSTFLNSLKSIEKDKKSFFREVEIYGQLGDFEVKGRIDFILIDWTNSIPTLRIVELKASRKDKTYQRLQLAIYYQLFSTELDVIKKILNINKINFEAVVGRINEDDNTLQDIFSLEGFDLKIELQDLHYLTIKGGELDRILNSSLSELPYQLNSKCDQCVFNTHCLTESARERRIELLGISTNNVRVLRKNGLETIDDVANIDHNLLLKVQSDPDFNINAEHLIVKAITRCSTLPNQLEPSPKVVQLPNCGSQTSQLPIHIIEGQRLVRVYTTVEFDYTENRLIGIAAHVTNSENNLHTGFFETIDGKIKPDPKVHEINPDTKEASPLNGIDVIVYQHSPWSGDFGQDSGREQSMLAEFFGKVVNAIASIVDDEYAPVHFYVWSRQEMSDLIDACTRAGSKTLSNFQELMGCRASLEQLIFSSVQDEIKSRFALGWTSNGRSVASSLNWYGDRFHWVRNVRNKPEPLDQTFTQGLFDFKTDLFLSEQNEWLSAKEIENLKLKQNTNSLKNKFEIRSRFNDGIPVPYWYALWRKFSDIDLTKLQGNAKQDIERFKKSARPLVMDEFLKARAHCLRWLEEKVKFKNPDIDKPVLHVENLPDFSLNVNDIARASLDFLRLEHHVKVNDWLTSQLDNIENRVARGKTLVLQNFSRSGDTVNAEIVCERYGLTLKELSKRSTLSGFGRVTKLPESGSQTFNMLLKFGTTVVINDICWESGRVSLEELRSNRGSNYILGCAPVFENSVLVTLDESVSDFVFSRVDGRLEDLRNGTGNVDVLEWLDPTEPNIPKVNELSEALRQRSYSIINAMKFDDGNGNSFSLSDDQKEALFKSLNTKIFQLQGPPGTGKTQTTAVETLLKILNCSNENSLVIVAANTHTAVDTLLRRIEKIIKPFSSACDEVGVTFNIPFIRKIVSKNDEDNLLLDESENIQKIKATSVVKRMNEMLTQCPLIIGSTTSTVLKWAKDLNNKPSFNSRNGVAADILIIDEASMLVFPSFLALASLVAKDGRMTLAGDNRQLSPILSHNWAEEERPPIELYQPHMSAYDAIVQLETFDTVQENQISIARLNKTWRLPDPIRELIQTVYKQDDITLTGRKEYTTSGSFNFDNDFSTVWKDNVGVFLVVHEENESRLSNEFEAKLIHKLVSAIDTHKPKSIAIITPHRAQRTLLSEELVDEKCISLIDTVERLQGNEESTIIYSGTESDPSSITSNAEFILNLNRSNVAFSRSKERLIVVCSKSLINHIPADIENYRSASLWKSLRTHCSTLVETLKVDSISVEIYTSRNDG</sequence>
<dbReference type="OrthoDB" id="9757917at2"/>
<dbReference type="RefSeq" id="WP_039219043.1">
    <property type="nucleotide sequence ID" value="NZ_JWLW01000012.1"/>
</dbReference>
<organism evidence="7 8">
    <name type="scientific">Alteromonas marina</name>
    <dbReference type="NCBI Taxonomy" id="203795"/>
    <lineage>
        <taxon>Bacteria</taxon>
        <taxon>Pseudomonadati</taxon>
        <taxon>Pseudomonadota</taxon>
        <taxon>Gammaproteobacteria</taxon>
        <taxon>Alteromonadales</taxon>
        <taxon>Alteromonadaceae</taxon>
        <taxon>Alteromonas/Salinimonas group</taxon>
        <taxon>Alteromonas</taxon>
    </lineage>
</organism>
<keyword evidence="3" id="KW-0347">Helicase</keyword>
<protein>
    <submittedName>
        <fullName evidence="7">Uncharacterized protein</fullName>
    </submittedName>
</protein>
<dbReference type="CDD" id="cd18808">
    <property type="entry name" value="SF1_C_Upf1"/>
    <property type="match status" value="1"/>
</dbReference>